<organism evidence="1 2">
    <name type="scientific">Protopolystoma xenopodis</name>
    <dbReference type="NCBI Taxonomy" id="117903"/>
    <lineage>
        <taxon>Eukaryota</taxon>
        <taxon>Metazoa</taxon>
        <taxon>Spiralia</taxon>
        <taxon>Lophotrochozoa</taxon>
        <taxon>Platyhelminthes</taxon>
        <taxon>Monogenea</taxon>
        <taxon>Polyopisthocotylea</taxon>
        <taxon>Polystomatidea</taxon>
        <taxon>Polystomatidae</taxon>
        <taxon>Protopolystoma</taxon>
    </lineage>
</organism>
<comment type="caution">
    <text evidence="1">The sequence shown here is derived from an EMBL/GenBank/DDBJ whole genome shotgun (WGS) entry which is preliminary data.</text>
</comment>
<evidence type="ECO:0000313" key="2">
    <source>
        <dbReference type="Proteomes" id="UP000784294"/>
    </source>
</evidence>
<dbReference type="EMBL" id="CAAALY010273546">
    <property type="protein sequence ID" value="VEL42275.1"/>
    <property type="molecule type" value="Genomic_DNA"/>
</dbReference>
<dbReference type="AlphaFoldDB" id="A0A3S5BEE9"/>
<dbReference type="Proteomes" id="UP000784294">
    <property type="component" value="Unassembled WGS sequence"/>
</dbReference>
<sequence>MMADANNFTLYRVGYILPDLACLIHNATGRRLCCCSTRAESYHFCFYSSFVCFFRLAVDNPFAHATAIKITLPNFRLLPCTSSTLSSVRDRHQLTVLCRVSLSAFTTFTASLLCRCSFAESGRSVDAIN</sequence>
<accession>A0A3S5BEE9</accession>
<protein>
    <submittedName>
        <fullName evidence="1">Uncharacterized protein</fullName>
    </submittedName>
</protein>
<reference evidence="1" key="1">
    <citation type="submission" date="2018-11" db="EMBL/GenBank/DDBJ databases">
        <authorList>
            <consortium name="Pathogen Informatics"/>
        </authorList>
    </citation>
    <scope>NUCLEOTIDE SEQUENCE</scope>
</reference>
<name>A0A3S5BEE9_9PLAT</name>
<proteinExistence type="predicted"/>
<gene>
    <name evidence="1" type="ORF">PXEA_LOCUS35715</name>
</gene>
<keyword evidence="2" id="KW-1185">Reference proteome</keyword>
<evidence type="ECO:0000313" key="1">
    <source>
        <dbReference type="EMBL" id="VEL42275.1"/>
    </source>
</evidence>